<dbReference type="Proteomes" id="UP000024635">
    <property type="component" value="Unassembled WGS sequence"/>
</dbReference>
<sequence>MSTIEALNAYVPYTVTCEGGGHPMYQFNASYFHTLWYKSTDPGGLDGWVGHGRDRTINRVPALQAPRGRPQSFGFDFPGSDKGDDAETLAGVKICNNLGPLLKLFKTTVFREYYLDHSVIPS</sequence>
<gene>
    <name evidence="1" type="primary">Acey_s0006.g2906</name>
    <name evidence="1" type="ORF">Y032_0006g2906</name>
</gene>
<evidence type="ECO:0000313" key="1">
    <source>
        <dbReference type="EMBL" id="EYC29312.1"/>
    </source>
</evidence>
<organism evidence="1 2">
    <name type="scientific">Ancylostoma ceylanicum</name>
    <dbReference type="NCBI Taxonomy" id="53326"/>
    <lineage>
        <taxon>Eukaryota</taxon>
        <taxon>Metazoa</taxon>
        <taxon>Ecdysozoa</taxon>
        <taxon>Nematoda</taxon>
        <taxon>Chromadorea</taxon>
        <taxon>Rhabditida</taxon>
        <taxon>Rhabditina</taxon>
        <taxon>Rhabditomorpha</taxon>
        <taxon>Strongyloidea</taxon>
        <taxon>Ancylostomatidae</taxon>
        <taxon>Ancylostomatinae</taxon>
        <taxon>Ancylostoma</taxon>
    </lineage>
</organism>
<reference evidence="2" key="1">
    <citation type="journal article" date="2015" name="Nat. Genet.">
        <title>The genome and transcriptome of the zoonotic hookworm Ancylostoma ceylanicum identify infection-specific gene families.</title>
        <authorList>
            <person name="Schwarz E.M."/>
            <person name="Hu Y."/>
            <person name="Antoshechkin I."/>
            <person name="Miller M.M."/>
            <person name="Sternberg P.W."/>
            <person name="Aroian R.V."/>
        </authorList>
    </citation>
    <scope>NUCLEOTIDE SEQUENCE</scope>
    <source>
        <strain evidence="2">HY135</strain>
    </source>
</reference>
<accession>A0A016VQI4</accession>
<keyword evidence="2" id="KW-1185">Reference proteome</keyword>
<evidence type="ECO:0000313" key="2">
    <source>
        <dbReference type="Proteomes" id="UP000024635"/>
    </source>
</evidence>
<protein>
    <submittedName>
        <fullName evidence="1">Uncharacterized protein</fullName>
    </submittedName>
</protein>
<dbReference type="AlphaFoldDB" id="A0A016VQI4"/>
<dbReference type="EMBL" id="JARK01001342">
    <property type="protein sequence ID" value="EYC29312.1"/>
    <property type="molecule type" value="Genomic_DNA"/>
</dbReference>
<proteinExistence type="predicted"/>
<name>A0A016VQI4_9BILA</name>
<comment type="caution">
    <text evidence="1">The sequence shown here is derived from an EMBL/GenBank/DDBJ whole genome shotgun (WGS) entry which is preliminary data.</text>
</comment>